<dbReference type="STRING" id="1912795.BK816_03875"/>
<dbReference type="InterPro" id="IPR029026">
    <property type="entry name" value="tRNA_m1G_MTases_N"/>
</dbReference>
<keyword evidence="9 15" id="KW-0808">Transferase</keyword>
<evidence type="ECO:0000259" key="18">
    <source>
        <dbReference type="Pfam" id="PF01746"/>
    </source>
</evidence>
<dbReference type="EC" id="2.1.1.228" evidence="5 15"/>
<evidence type="ECO:0000256" key="17">
    <source>
        <dbReference type="SAM" id="MobiDB-lite"/>
    </source>
</evidence>
<comment type="subcellular location">
    <subcellularLocation>
        <location evidence="2 15 16">Cytoplasm</location>
    </subcellularLocation>
</comment>
<dbReference type="HAMAP" id="MF_00605">
    <property type="entry name" value="TrmD"/>
    <property type="match status" value="1"/>
</dbReference>
<dbReference type="Proteomes" id="UP000176288">
    <property type="component" value="Chromosome"/>
</dbReference>
<evidence type="ECO:0000256" key="15">
    <source>
        <dbReference type="HAMAP-Rule" id="MF_00605"/>
    </source>
</evidence>
<reference evidence="19 20" key="1">
    <citation type="submission" date="2016-10" db="EMBL/GenBank/DDBJ databases">
        <title>Actinomyces aegypiusis sp. nov., isolated from the Aegypius monachus in Qinghai Tibet Plateau China.</title>
        <authorList>
            <person name="Wang Y."/>
        </authorList>
    </citation>
    <scope>NUCLEOTIDE SEQUENCE [LARGE SCALE GENOMIC DNA]</scope>
    <source>
        <strain evidence="19 20">VUL4_3</strain>
    </source>
</reference>
<comment type="subunit">
    <text evidence="4 15 16">Homodimer.</text>
</comment>
<dbReference type="GO" id="GO:0005829">
    <property type="term" value="C:cytosol"/>
    <property type="evidence" value="ECO:0007669"/>
    <property type="project" value="TreeGrafter"/>
</dbReference>
<accession>A0A1D9MJM1</accession>
<dbReference type="NCBIfam" id="TIGR00088">
    <property type="entry name" value="trmD"/>
    <property type="match status" value="1"/>
</dbReference>
<evidence type="ECO:0000256" key="12">
    <source>
        <dbReference type="ARBA" id="ARBA00029736"/>
    </source>
</evidence>
<dbReference type="InterPro" id="IPR002649">
    <property type="entry name" value="tRNA_m1G_MeTrfase_TrmD"/>
</dbReference>
<dbReference type="Gene3D" id="1.10.1270.20">
    <property type="entry name" value="tRNA(m1g37)methyltransferase, domain 2"/>
    <property type="match status" value="1"/>
</dbReference>
<evidence type="ECO:0000256" key="6">
    <source>
        <dbReference type="ARBA" id="ARBA00014679"/>
    </source>
</evidence>
<dbReference type="EMBL" id="CP017812">
    <property type="protein sequence ID" value="AOZ72541.1"/>
    <property type="molecule type" value="Genomic_DNA"/>
</dbReference>
<comment type="catalytic activity">
    <reaction evidence="14 15 16">
        <text>guanosine(37) in tRNA + S-adenosyl-L-methionine = N(1)-methylguanosine(37) in tRNA + S-adenosyl-L-homocysteine + H(+)</text>
        <dbReference type="Rhea" id="RHEA:36899"/>
        <dbReference type="Rhea" id="RHEA-COMP:10145"/>
        <dbReference type="Rhea" id="RHEA-COMP:10147"/>
        <dbReference type="ChEBI" id="CHEBI:15378"/>
        <dbReference type="ChEBI" id="CHEBI:57856"/>
        <dbReference type="ChEBI" id="CHEBI:59789"/>
        <dbReference type="ChEBI" id="CHEBI:73542"/>
        <dbReference type="ChEBI" id="CHEBI:74269"/>
        <dbReference type="EC" id="2.1.1.228"/>
    </reaction>
</comment>
<dbReference type="AlphaFoldDB" id="A0A1D9MJM1"/>
<keyword evidence="11 15" id="KW-0819">tRNA processing</keyword>
<dbReference type="InterPro" id="IPR029028">
    <property type="entry name" value="Alpha/beta_knot_MTases"/>
</dbReference>
<name>A0A1D9MJM1_9ACTO</name>
<organism evidence="19 20">
    <name type="scientific">Boudabousia tangfeifanii</name>
    <dbReference type="NCBI Taxonomy" id="1912795"/>
    <lineage>
        <taxon>Bacteria</taxon>
        <taxon>Bacillati</taxon>
        <taxon>Actinomycetota</taxon>
        <taxon>Actinomycetes</taxon>
        <taxon>Actinomycetales</taxon>
        <taxon>Actinomycetaceae</taxon>
        <taxon>Boudabousia</taxon>
    </lineage>
</organism>
<evidence type="ECO:0000256" key="7">
    <source>
        <dbReference type="ARBA" id="ARBA00022490"/>
    </source>
</evidence>
<evidence type="ECO:0000256" key="13">
    <source>
        <dbReference type="ARBA" id="ARBA00033392"/>
    </source>
</evidence>
<comment type="similarity">
    <text evidence="3 15 16">Belongs to the RNA methyltransferase TrmD family.</text>
</comment>
<feature type="region of interest" description="Disordered" evidence="17">
    <location>
        <begin position="80"/>
        <end position="102"/>
    </location>
</feature>
<dbReference type="NCBIfam" id="NF000648">
    <property type="entry name" value="PRK00026.1"/>
    <property type="match status" value="1"/>
</dbReference>
<keyword evidence="20" id="KW-1185">Reference proteome</keyword>
<dbReference type="GO" id="GO:0052906">
    <property type="term" value="F:tRNA (guanine(37)-N1)-methyltransferase activity"/>
    <property type="evidence" value="ECO:0007669"/>
    <property type="project" value="UniProtKB-UniRule"/>
</dbReference>
<evidence type="ECO:0000256" key="16">
    <source>
        <dbReference type="RuleBase" id="RU003464"/>
    </source>
</evidence>
<evidence type="ECO:0000256" key="2">
    <source>
        <dbReference type="ARBA" id="ARBA00004496"/>
    </source>
</evidence>
<dbReference type="GO" id="GO:0002939">
    <property type="term" value="P:tRNA N1-guanine methylation"/>
    <property type="evidence" value="ECO:0007669"/>
    <property type="project" value="TreeGrafter"/>
</dbReference>
<dbReference type="SUPFAM" id="SSF75217">
    <property type="entry name" value="alpha/beta knot"/>
    <property type="match status" value="1"/>
</dbReference>
<protein>
    <recommendedName>
        <fullName evidence="6 15">tRNA (guanine-N(1)-)-methyltransferase</fullName>
        <ecNumber evidence="5 15">2.1.1.228</ecNumber>
    </recommendedName>
    <alternativeName>
        <fullName evidence="12 15">M1G-methyltransferase</fullName>
    </alternativeName>
    <alternativeName>
        <fullName evidence="13 15">tRNA [GM37] methyltransferase</fullName>
    </alternativeName>
</protein>
<evidence type="ECO:0000313" key="19">
    <source>
        <dbReference type="EMBL" id="AOZ72541.1"/>
    </source>
</evidence>
<sequence>MRFDVITIFPDFFAPLKLSLIGKAQEKGTLDLHVHDLRDWTDDPRRTVDDSPYGGGAGMVMRLDIWAKALQAVAQMSSSAMSDSARPSQLDIPNGASEQGGEDRRILMIPTPSGRRLTQDWAQELAAAKQLVFACGRYEGIDSRFATYAQRQSDFEVQEFSLGDYVLNGGESATMVLIEAVARLVPEVIGNEASLVEESHGNNGLLEYSVFTRPWTFAELEPPAWLKSGDHALVDYWRHREALERTWLRRPDLLAPSGKAFEALTIADEAYLLTLGWPGKTGDWFWLLGEGAVTSVGRRANIDQSPENQWEADLLTTPDKEDSAIALLQVTQVEPMDEASWSVIDNDQEFSSIADLPQDKTKPALSSDDELAILALLDKFRASYGPMAPVDTSAFLALPEGAKLSEVARHAGRVKAASGKQVHACLKALDPKRTGRLKNRVIYKLKFGY</sequence>
<evidence type="ECO:0000256" key="4">
    <source>
        <dbReference type="ARBA" id="ARBA00011738"/>
    </source>
</evidence>
<dbReference type="PANTHER" id="PTHR46417:SF1">
    <property type="entry name" value="TRNA (GUANINE-N(1)-)-METHYLTRANSFERASE"/>
    <property type="match status" value="1"/>
</dbReference>
<dbReference type="CDD" id="cd18080">
    <property type="entry name" value="TrmD-like"/>
    <property type="match status" value="1"/>
</dbReference>
<gene>
    <name evidence="15" type="primary">trmD</name>
    <name evidence="19" type="ORF">BK816_03875</name>
</gene>
<evidence type="ECO:0000256" key="9">
    <source>
        <dbReference type="ARBA" id="ARBA00022679"/>
    </source>
</evidence>
<comment type="function">
    <text evidence="1 15 16">Specifically methylates guanosine-37 in various tRNAs.</text>
</comment>
<dbReference type="InterPro" id="IPR023148">
    <property type="entry name" value="tRNA_m1G_MeTrfase_C_sf"/>
</dbReference>
<keyword evidence="8 15" id="KW-0489">Methyltransferase</keyword>
<evidence type="ECO:0000256" key="5">
    <source>
        <dbReference type="ARBA" id="ARBA00012807"/>
    </source>
</evidence>
<dbReference type="RefSeq" id="WP_071164007.1">
    <property type="nucleotide sequence ID" value="NZ_CP017812.1"/>
</dbReference>
<evidence type="ECO:0000256" key="14">
    <source>
        <dbReference type="ARBA" id="ARBA00047783"/>
    </source>
</evidence>
<dbReference type="KEGG" id="avu:BK816_03875"/>
<evidence type="ECO:0000256" key="8">
    <source>
        <dbReference type="ARBA" id="ARBA00022603"/>
    </source>
</evidence>
<evidence type="ECO:0000313" key="20">
    <source>
        <dbReference type="Proteomes" id="UP000176288"/>
    </source>
</evidence>
<evidence type="ECO:0000256" key="10">
    <source>
        <dbReference type="ARBA" id="ARBA00022691"/>
    </source>
</evidence>
<feature type="binding site" evidence="15">
    <location>
        <position position="136"/>
    </location>
    <ligand>
        <name>S-adenosyl-L-methionine</name>
        <dbReference type="ChEBI" id="CHEBI:59789"/>
    </ligand>
</feature>
<dbReference type="OrthoDB" id="9807416at2"/>
<proteinExistence type="inferred from homology"/>
<dbReference type="Pfam" id="PF01746">
    <property type="entry name" value="tRNA_m1G_MT"/>
    <property type="match status" value="1"/>
</dbReference>
<keyword evidence="10 15" id="KW-0949">S-adenosyl-L-methionine</keyword>
<feature type="binding site" evidence="15">
    <location>
        <begin position="162"/>
        <end position="167"/>
    </location>
    <ligand>
        <name>S-adenosyl-L-methionine</name>
        <dbReference type="ChEBI" id="CHEBI:59789"/>
    </ligand>
</feature>
<dbReference type="InterPro" id="IPR016009">
    <property type="entry name" value="tRNA_MeTrfase_TRMD/TRM10"/>
</dbReference>
<dbReference type="PANTHER" id="PTHR46417">
    <property type="entry name" value="TRNA (GUANINE-N(1)-)-METHYLTRANSFERASE"/>
    <property type="match status" value="1"/>
</dbReference>
<feature type="domain" description="tRNA methyltransferase TRMD/TRM10-type" evidence="18">
    <location>
        <begin position="1"/>
        <end position="254"/>
    </location>
</feature>
<evidence type="ECO:0000256" key="1">
    <source>
        <dbReference type="ARBA" id="ARBA00002634"/>
    </source>
</evidence>
<evidence type="ECO:0000256" key="3">
    <source>
        <dbReference type="ARBA" id="ARBA00007630"/>
    </source>
</evidence>
<evidence type="ECO:0000256" key="11">
    <source>
        <dbReference type="ARBA" id="ARBA00022694"/>
    </source>
</evidence>
<dbReference type="Gene3D" id="3.40.1280.10">
    <property type="match status" value="1"/>
</dbReference>
<keyword evidence="7 15" id="KW-0963">Cytoplasm</keyword>